<proteinExistence type="predicted"/>
<organism evidence="1">
    <name type="scientific">viral metagenome</name>
    <dbReference type="NCBI Taxonomy" id="1070528"/>
    <lineage>
        <taxon>unclassified sequences</taxon>
        <taxon>metagenomes</taxon>
        <taxon>organismal metagenomes</taxon>
    </lineage>
</organism>
<dbReference type="AlphaFoldDB" id="A0A6C0E399"/>
<accession>A0A6C0E399</accession>
<protein>
    <submittedName>
        <fullName evidence="1">Uncharacterized protein</fullName>
    </submittedName>
</protein>
<dbReference type="EMBL" id="MN739720">
    <property type="protein sequence ID" value="QHT22759.1"/>
    <property type="molecule type" value="Genomic_DNA"/>
</dbReference>
<sequence length="162" mass="19245">MFYLASTRFNQSTWNENAKYRREYFIKGAIYGVSIKINEKYPLRSIMFVIEMNNETNNICGIGIIRNSLLLDKKYTIYEENNYNRFIYVGDFWISREEIQGYDSLLVDMLETVLFKGKGHLKRQSGISVISAKSFLNWKYDENEIKESIKNLFISKFKTQHL</sequence>
<reference evidence="1" key="1">
    <citation type="journal article" date="2020" name="Nature">
        <title>Giant virus diversity and host interactions through global metagenomics.</title>
        <authorList>
            <person name="Schulz F."/>
            <person name="Roux S."/>
            <person name="Paez-Espino D."/>
            <person name="Jungbluth S."/>
            <person name="Walsh D.A."/>
            <person name="Denef V.J."/>
            <person name="McMahon K.D."/>
            <person name="Konstantinidis K.T."/>
            <person name="Eloe-Fadrosh E.A."/>
            <person name="Kyrpides N.C."/>
            <person name="Woyke T."/>
        </authorList>
    </citation>
    <scope>NUCLEOTIDE SEQUENCE</scope>
    <source>
        <strain evidence="1">GVMAG-M-3300023179-114</strain>
    </source>
</reference>
<name>A0A6C0E399_9ZZZZ</name>
<evidence type="ECO:0000313" key="1">
    <source>
        <dbReference type="EMBL" id="QHT22759.1"/>
    </source>
</evidence>